<dbReference type="Pfam" id="PF13843">
    <property type="entry name" value="DDE_Tnp_1_7"/>
    <property type="match status" value="1"/>
</dbReference>
<sequence>MKNEAYSGLFLCAGVYRANREELSELWNEENGRPIFRLAMPFKRSKEITRFIRFFIIKHVLNASVKINLRLSKLLPSYVHGYGMTVDKQLVGLRGKYPFCQYMKSKPGRYSIKIRWVCDSETSFLLNGHIYLSKPTHGTRDKNQGSRVINEL</sequence>
<evidence type="ECO:0000313" key="3">
    <source>
        <dbReference type="Proteomes" id="UP001159363"/>
    </source>
</evidence>
<dbReference type="InterPro" id="IPR029526">
    <property type="entry name" value="PGBD"/>
</dbReference>
<keyword evidence="3" id="KW-1185">Reference proteome</keyword>
<evidence type="ECO:0000259" key="1">
    <source>
        <dbReference type="Pfam" id="PF13843"/>
    </source>
</evidence>
<dbReference type="PANTHER" id="PTHR46599">
    <property type="entry name" value="PIGGYBAC TRANSPOSABLE ELEMENT-DERIVED PROTEIN 4"/>
    <property type="match status" value="1"/>
</dbReference>
<reference evidence="2 3" key="1">
    <citation type="submission" date="2023-02" db="EMBL/GenBank/DDBJ databases">
        <title>LHISI_Scaffold_Assembly.</title>
        <authorList>
            <person name="Stuart O.P."/>
            <person name="Cleave R."/>
            <person name="Magrath M.J.L."/>
            <person name="Mikheyev A.S."/>
        </authorList>
    </citation>
    <scope>NUCLEOTIDE SEQUENCE [LARGE SCALE GENOMIC DNA]</scope>
    <source>
        <strain evidence="2">Daus_M_001</strain>
        <tissue evidence="2">Leg muscle</tissue>
    </source>
</reference>
<feature type="domain" description="PiggyBac transposable element-derived protein" evidence="1">
    <location>
        <begin position="4"/>
        <end position="152"/>
    </location>
</feature>
<evidence type="ECO:0000313" key="2">
    <source>
        <dbReference type="EMBL" id="KAJ8868212.1"/>
    </source>
</evidence>
<proteinExistence type="predicted"/>
<dbReference type="Proteomes" id="UP001159363">
    <property type="component" value="Chromosome 14"/>
</dbReference>
<dbReference type="EMBL" id="JARBHB010000015">
    <property type="protein sequence ID" value="KAJ8868212.1"/>
    <property type="molecule type" value="Genomic_DNA"/>
</dbReference>
<name>A0ABQ9G9Q7_9NEOP</name>
<comment type="caution">
    <text evidence="2">The sequence shown here is derived from an EMBL/GenBank/DDBJ whole genome shotgun (WGS) entry which is preliminary data.</text>
</comment>
<organism evidence="2 3">
    <name type="scientific">Dryococelus australis</name>
    <dbReference type="NCBI Taxonomy" id="614101"/>
    <lineage>
        <taxon>Eukaryota</taxon>
        <taxon>Metazoa</taxon>
        <taxon>Ecdysozoa</taxon>
        <taxon>Arthropoda</taxon>
        <taxon>Hexapoda</taxon>
        <taxon>Insecta</taxon>
        <taxon>Pterygota</taxon>
        <taxon>Neoptera</taxon>
        <taxon>Polyneoptera</taxon>
        <taxon>Phasmatodea</taxon>
        <taxon>Verophasmatodea</taxon>
        <taxon>Anareolatae</taxon>
        <taxon>Phasmatidae</taxon>
        <taxon>Eurycanthinae</taxon>
        <taxon>Dryococelus</taxon>
    </lineage>
</organism>
<gene>
    <name evidence="2" type="ORF">PR048_032021</name>
</gene>
<accession>A0ABQ9G9Q7</accession>
<dbReference type="PANTHER" id="PTHR46599:SF6">
    <property type="entry name" value="DUAL SPECIFICITY PHOSPHATASE 26"/>
    <property type="match status" value="1"/>
</dbReference>
<feature type="non-terminal residue" evidence="2">
    <location>
        <position position="152"/>
    </location>
</feature>
<protein>
    <recommendedName>
        <fullName evidence="1">PiggyBac transposable element-derived protein domain-containing protein</fullName>
    </recommendedName>
</protein>